<evidence type="ECO:0000256" key="4">
    <source>
        <dbReference type="ARBA" id="ARBA00022679"/>
    </source>
</evidence>
<dbReference type="EMBL" id="JAEPRB010000018">
    <property type="protein sequence ID" value="KAG2226325.1"/>
    <property type="molecule type" value="Genomic_DNA"/>
</dbReference>
<dbReference type="SUPFAM" id="SSF111278">
    <property type="entry name" value="SSo0622-like"/>
    <property type="match status" value="1"/>
</dbReference>
<evidence type="ECO:0000256" key="5">
    <source>
        <dbReference type="ARBA" id="ARBA00022691"/>
    </source>
</evidence>
<evidence type="ECO:0000256" key="10">
    <source>
        <dbReference type="ARBA" id="ARBA00069229"/>
    </source>
</evidence>
<feature type="compositionally biased region" description="Basic and acidic residues" evidence="11">
    <location>
        <begin position="235"/>
        <end position="255"/>
    </location>
</feature>
<dbReference type="GO" id="GO:0032259">
    <property type="term" value="P:methylation"/>
    <property type="evidence" value="ECO:0007669"/>
    <property type="project" value="UniProtKB-KW"/>
</dbReference>
<comment type="catalytic activity">
    <reaction evidence="8">
        <text>4-demethyl-7-[(3S)-3-amino-3-carboxypropyl]wyosine(37) in tRNA(Phe) + S-adenosyl-L-methionine = 7-[(3S)-3-amino-3-carboxypropyl]wyosine(37) in tRNA(Phe) + S-adenosyl-L-homocysteine + H(+)</text>
        <dbReference type="Rhea" id="RHEA:36635"/>
        <dbReference type="Rhea" id="RHEA-COMP:10378"/>
        <dbReference type="Rhea" id="RHEA-COMP:10379"/>
        <dbReference type="ChEBI" id="CHEBI:15378"/>
        <dbReference type="ChEBI" id="CHEBI:57856"/>
        <dbReference type="ChEBI" id="CHEBI:59789"/>
        <dbReference type="ChEBI" id="CHEBI:73543"/>
        <dbReference type="ChEBI" id="CHEBI:73550"/>
        <dbReference type="EC" id="2.1.1.282"/>
    </reaction>
</comment>
<protein>
    <recommendedName>
        <fullName evidence="10">tRNA wybutosine-synthesizing protein 3</fullName>
        <ecNumber evidence="2">2.1.1.282</ecNumber>
    </recommendedName>
    <alternativeName>
        <fullName evidence="7">tRNA(Phe) 7-((3-amino-3-carboxypropyl)-4-demethylwyosine(37)-N(4))-methyltransferase</fullName>
    </alternativeName>
</protein>
<evidence type="ECO:0000313" key="14">
    <source>
        <dbReference type="Proteomes" id="UP000646827"/>
    </source>
</evidence>
<evidence type="ECO:0000256" key="3">
    <source>
        <dbReference type="ARBA" id="ARBA00022603"/>
    </source>
</evidence>
<evidence type="ECO:0000259" key="12">
    <source>
        <dbReference type="Pfam" id="PF02676"/>
    </source>
</evidence>
<dbReference type="Gene3D" id="3.30.1960.10">
    <property type="entry name" value="tRNA wybutosine-synthesizing-like"/>
    <property type="match status" value="1"/>
</dbReference>
<comment type="caution">
    <text evidence="13">The sequence shown here is derived from an EMBL/GenBank/DDBJ whole genome shotgun (WGS) entry which is preliminary data.</text>
</comment>
<dbReference type="InterPro" id="IPR003827">
    <property type="entry name" value="tRNA_yW-synthesising"/>
</dbReference>
<dbReference type="PANTHER" id="PTHR48418:SF1">
    <property type="entry name" value="TRNA WYBUTOSINE-SYNTHESIZING PROTEIN 3"/>
    <property type="match status" value="1"/>
</dbReference>
<dbReference type="OrthoDB" id="48625at2759"/>
<feature type="domain" description="tRNA wybutosine-synthesizing protein" evidence="12">
    <location>
        <begin position="16"/>
        <end position="226"/>
    </location>
</feature>
<dbReference type="EC" id="2.1.1.282" evidence="2"/>
<dbReference type="GO" id="GO:0008168">
    <property type="term" value="F:methyltransferase activity"/>
    <property type="evidence" value="ECO:0007669"/>
    <property type="project" value="UniProtKB-KW"/>
</dbReference>
<accession>A0A8H7VMQ5</accession>
<comment type="function">
    <text evidence="9">S-adenosyl-L-methionine-dependent methyltransferase that acts as a component of the wybutosine biosynthesis pathway. Wybutosine is a hyper modified guanosine with a tricyclic base found at the 3'-position adjacent to the anticodon of eukaryotic phenylalanine tRNA. Probably methylates N-4 position of wybutosine-86 to produce wybutosine-72.</text>
</comment>
<dbReference type="Pfam" id="PF02676">
    <property type="entry name" value="TYW3"/>
    <property type="match status" value="1"/>
</dbReference>
<keyword evidence="4" id="KW-0808">Transferase</keyword>
<feature type="region of interest" description="Disordered" evidence="11">
    <location>
        <begin position="235"/>
        <end position="288"/>
    </location>
</feature>
<evidence type="ECO:0000256" key="11">
    <source>
        <dbReference type="SAM" id="MobiDB-lite"/>
    </source>
</evidence>
<keyword evidence="14" id="KW-1185">Reference proteome</keyword>
<organism evidence="13 14">
    <name type="scientific">Circinella minor</name>
    <dbReference type="NCBI Taxonomy" id="1195481"/>
    <lineage>
        <taxon>Eukaryota</taxon>
        <taxon>Fungi</taxon>
        <taxon>Fungi incertae sedis</taxon>
        <taxon>Mucoromycota</taxon>
        <taxon>Mucoromycotina</taxon>
        <taxon>Mucoromycetes</taxon>
        <taxon>Mucorales</taxon>
        <taxon>Lichtheimiaceae</taxon>
        <taxon>Circinella</taxon>
    </lineage>
</organism>
<keyword evidence="3" id="KW-0489">Methyltransferase</keyword>
<keyword evidence="5" id="KW-0949">S-adenosyl-L-methionine</keyword>
<dbReference type="GO" id="GO:0008033">
    <property type="term" value="P:tRNA processing"/>
    <property type="evidence" value="ECO:0007669"/>
    <property type="project" value="UniProtKB-KW"/>
</dbReference>
<dbReference type="Proteomes" id="UP000646827">
    <property type="component" value="Unassembled WGS sequence"/>
</dbReference>
<dbReference type="AlphaFoldDB" id="A0A8H7VMQ5"/>
<evidence type="ECO:0000256" key="6">
    <source>
        <dbReference type="ARBA" id="ARBA00022694"/>
    </source>
</evidence>
<evidence type="ECO:0000256" key="1">
    <source>
        <dbReference type="ARBA" id="ARBA00008569"/>
    </source>
</evidence>
<keyword evidence="6" id="KW-0819">tRNA processing</keyword>
<name>A0A8H7VMQ5_9FUNG</name>
<reference evidence="13 14" key="1">
    <citation type="submission" date="2020-12" db="EMBL/GenBank/DDBJ databases">
        <title>Metabolic potential, ecology and presence of endohyphal bacteria is reflected in genomic diversity of Mucoromycotina.</title>
        <authorList>
            <person name="Muszewska A."/>
            <person name="Okrasinska A."/>
            <person name="Steczkiewicz K."/>
            <person name="Drgas O."/>
            <person name="Orlowska M."/>
            <person name="Perlinska-Lenart U."/>
            <person name="Aleksandrzak-Piekarczyk T."/>
            <person name="Szatraj K."/>
            <person name="Zielenkiewicz U."/>
            <person name="Pilsyk S."/>
            <person name="Malc E."/>
            <person name="Mieczkowski P."/>
            <person name="Kruszewska J.S."/>
            <person name="Biernat P."/>
            <person name="Pawlowska J."/>
        </authorList>
    </citation>
    <scope>NUCLEOTIDE SEQUENCE [LARGE SCALE GENOMIC DNA]</scope>
    <source>
        <strain evidence="13 14">CBS 142.35</strain>
    </source>
</reference>
<evidence type="ECO:0000256" key="2">
    <source>
        <dbReference type="ARBA" id="ARBA00012750"/>
    </source>
</evidence>
<evidence type="ECO:0000256" key="9">
    <source>
        <dbReference type="ARBA" id="ARBA00058049"/>
    </source>
</evidence>
<proteinExistence type="inferred from homology"/>
<comment type="similarity">
    <text evidence="1">Belongs to the TYW3 family.</text>
</comment>
<dbReference type="FunFam" id="3.30.1960.10:FF:000003">
    <property type="entry name" value="tRNA methyltransferase"/>
    <property type="match status" value="1"/>
</dbReference>
<dbReference type="InterPro" id="IPR036602">
    <property type="entry name" value="tRNA_yW-synthesising-like_sf"/>
</dbReference>
<sequence>MADTFATRKHQVVSSLVETLDSERRDKSPKGFIDAPILDLIHIINKHPDYYTTSSCSGRVAVYCEGYQDDKSTTKGGIWLYVTHEPVVIPEQADNEWITNLLFGSGRRILFSNNLSPQDIMHKQMVYFKFEPLILHVEAASQEACMRLNGLAFQAGYQNSGMTPSRTREMLAIRSTHKIDTPIGYVDSNGDIQCLVDPTYLFLLLHMSNDKFTQNADRMKQFEDMMLKEVEGNEAKMAIETKEERRERKRREGLEKAAAAAAATSSNNLSKESENDINVDLTDLNLEH</sequence>
<evidence type="ECO:0000256" key="8">
    <source>
        <dbReference type="ARBA" id="ARBA00049202"/>
    </source>
</evidence>
<dbReference type="PANTHER" id="PTHR48418">
    <property type="entry name" value="TRNA WYBUTOSINE-SYNTHESIZING PROTEIN 3"/>
    <property type="match status" value="1"/>
</dbReference>
<evidence type="ECO:0000256" key="7">
    <source>
        <dbReference type="ARBA" id="ARBA00030554"/>
    </source>
</evidence>
<evidence type="ECO:0000313" key="13">
    <source>
        <dbReference type="EMBL" id="KAG2226325.1"/>
    </source>
</evidence>
<gene>
    <name evidence="13" type="ORF">INT45_005997</name>
</gene>